<dbReference type="OrthoDB" id="5421at2759"/>
<evidence type="ECO:0000259" key="4">
    <source>
        <dbReference type="SMART" id="SM00382"/>
    </source>
</evidence>
<keyword evidence="1" id="KW-0547">Nucleotide-binding</keyword>
<accession>A0A9W8CZB9</accession>
<dbReference type="Pfam" id="PF17862">
    <property type="entry name" value="AAA_lid_3"/>
    <property type="match status" value="1"/>
</dbReference>
<keyword evidence="6" id="KW-1185">Reference proteome</keyword>
<dbReference type="GO" id="GO:0016887">
    <property type="term" value="F:ATP hydrolysis activity"/>
    <property type="evidence" value="ECO:0007669"/>
    <property type="project" value="InterPro"/>
</dbReference>
<dbReference type="Pfam" id="PF00004">
    <property type="entry name" value="AAA"/>
    <property type="match status" value="1"/>
</dbReference>
<dbReference type="FunFam" id="3.40.50.300:FF:001025">
    <property type="entry name" value="ATPase family, AAA domain-containing 2B"/>
    <property type="match status" value="1"/>
</dbReference>
<evidence type="ECO:0000256" key="2">
    <source>
        <dbReference type="ARBA" id="ARBA00022840"/>
    </source>
</evidence>
<dbReference type="SMART" id="SM00382">
    <property type="entry name" value="AAA"/>
    <property type="match status" value="2"/>
</dbReference>
<dbReference type="Proteomes" id="UP001143981">
    <property type="component" value="Unassembled WGS sequence"/>
</dbReference>
<protein>
    <recommendedName>
        <fullName evidence="4">AAA+ ATPase domain-containing protein</fullName>
    </recommendedName>
</protein>
<evidence type="ECO:0000256" key="3">
    <source>
        <dbReference type="ARBA" id="ARBA00023054"/>
    </source>
</evidence>
<feature type="domain" description="AAA+ ATPase" evidence="4">
    <location>
        <begin position="153"/>
        <end position="302"/>
    </location>
</feature>
<dbReference type="PANTHER" id="PTHR23077">
    <property type="entry name" value="AAA-FAMILY ATPASE"/>
    <property type="match status" value="1"/>
</dbReference>
<dbReference type="AlphaFoldDB" id="A0A9W8CZB9"/>
<dbReference type="SUPFAM" id="SSF52540">
    <property type="entry name" value="P-loop containing nucleoside triphosphate hydrolases"/>
    <property type="match status" value="2"/>
</dbReference>
<comment type="caution">
    <text evidence="5">The sequence shown here is derived from an EMBL/GenBank/DDBJ whole genome shotgun (WGS) entry which is preliminary data.</text>
</comment>
<dbReference type="InterPro" id="IPR041569">
    <property type="entry name" value="AAA_lid_3"/>
</dbReference>
<proteinExistence type="predicted"/>
<dbReference type="GO" id="GO:0005524">
    <property type="term" value="F:ATP binding"/>
    <property type="evidence" value="ECO:0007669"/>
    <property type="project" value="UniProtKB-KW"/>
</dbReference>
<gene>
    <name evidence="5" type="ORF">LPJ61_001709</name>
</gene>
<dbReference type="InterPro" id="IPR003959">
    <property type="entry name" value="ATPase_AAA_core"/>
</dbReference>
<keyword evidence="3" id="KW-0175">Coiled coil</keyword>
<evidence type="ECO:0000256" key="1">
    <source>
        <dbReference type="ARBA" id="ARBA00022741"/>
    </source>
</evidence>
<keyword evidence="2" id="KW-0067">ATP-binding</keyword>
<sequence length="687" mass="72236">MAAELASVALGRAPGGATDDLAGIVTGACAGQGGSSVPAALYVRECWQAAVRRQLLGAVVSRGQLVSVCIGSRRIGLEIVDAAPASGPSNGHACAAAGGVVCPETRFEYSRHCAGGKQPPAPAGYEDVTRALAREVQDYFDSGDLFQHLRVQPLQTVCVNGVSGVGKSTVIARALGLLSYPIVKGDLGEIVACASGADIADDYVAMALADLVARARVAAPSVVVLDNVDILCDGEQTDGIADLPRHVVEFTERIPPGVFLVLESSADGTGLPPSVRRCEALQHGLLVPVPRLPQREAIVRSTIRELLALPAEATALTAGMRETAAKEVVVDEAAIDSLVGRVANATAGYIAREIVGVCRQAFLRRLRDLPGEVRGGSDDDLVQGLQQLSLAESAAATRAHDARTGPLPAPPDWAHFAASLQIVRPSQQLEFEGARPAMRWADIGGYVRIKQELQHFIRLATSETPSRLGIRPPSGILLHGPSGCGKTAMALAMIGESACNVITIRGSELFSKYLGETEARLRRLFQAARAAAPCIVFMDEVDSIAARREWSSTESGSPALRVLSTLLNEMDGVHESSGVVAVACTNQLDKIDDAILRPGRFDRLVEIPRPSADDRRGILRVLAQRAPLAGDVCADALAETTDGFSGAGLERLFREAGLAAMRASPAAVALTMRDFACALAVMQSSRQ</sequence>
<evidence type="ECO:0000313" key="6">
    <source>
        <dbReference type="Proteomes" id="UP001143981"/>
    </source>
</evidence>
<organism evidence="5 6">
    <name type="scientific">Coemansia biformis</name>
    <dbReference type="NCBI Taxonomy" id="1286918"/>
    <lineage>
        <taxon>Eukaryota</taxon>
        <taxon>Fungi</taxon>
        <taxon>Fungi incertae sedis</taxon>
        <taxon>Zoopagomycota</taxon>
        <taxon>Kickxellomycotina</taxon>
        <taxon>Kickxellomycetes</taxon>
        <taxon>Kickxellales</taxon>
        <taxon>Kickxellaceae</taxon>
        <taxon>Coemansia</taxon>
    </lineage>
</organism>
<evidence type="ECO:0000313" key="5">
    <source>
        <dbReference type="EMBL" id="KAJ1733126.1"/>
    </source>
</evidence>
<dbReference type="Gene3D" id="1.10.8.60">
    <property type="match status" value="1"/>
</dbReference>
<dbReference type="InterPro" id="IPR003593">
    <property type="entry name" value="AAA+_ATPase"/>
</dbReference>
<dbReference type="InterPro" id="IPR050168">
    <property type="entry name" value="AAA_ATPase_domain"/>
</dbReference>
<dbReference type="PANTHER" id="PTHR23077:SF117">
    <property type="entry name" value="AAA+ ATPASE DOMAIN-CONTAINING PROTEIN"/>
    <property type="match status" value="1"/>
</dbReference>
<feature type="domain" description="AAA+ ATPase" evidence="4">
    <location>
        <begin position="472"/>
        <end position="611"/>
    </location>
</feature>
<dbReference type="EMBL" id="JANBOI010000165">
    <property type="protein sequence ID" value="KAJ1733126.1"/>
    <property type="molecule type" value="Genomic_DNA"/>
</dbReference>
<reference evidence="5" key="1">
    <citation type="submission" date="2022-07" db="EMBL/GenBank/DDBJ databases">
        <title>Phylogenomic reconstructions and comparative analyses of Kickxellomycotina fungi.</title>
        <authorList>
            <person name="Reynolds N.K."/>
            <person name="Stajich J.E."/>
            <person name="Barry K."/>
            <person name="Grigoriev I.V."/>
            <person name="Crous P."/>
            <person name="Smith M.E."/>
        </authorList>
    </citation>
    <scope>NUCLEOTIDE SEQUENCE</scope>
    <source>
        <strain evidence="5">BCRC 34381</strain>
    </source>
</reference>
<dbReference type="Gene3D" id="3.40.50.300">
    <property type="entry name" value="P-loop containing nucleotide triphosphate hydrolases"/>
    <property type="match status" value="2"/>
</dbReference>
<name>A0A9W8CZB9_9FUNG</name>
<dbReference type="InterPro" id="IPR027417">
    <property type="entry name" value="P-loop_NTPase"/>
</dbReference>